<dbReference type="Proteomes" id="UP000321617">
    <property type="component" value="Unassembled WGS sequence"/>
</dbReference>
<sequence length="321" mass="35296">MPTDFHHDIPKDAKIYIAGHSGLAGSAIWRAFEAEGYRNLVGRRSAELDLMDRAATYDFLSQERPDYLIAAAAKVGGIYGNAAANADFLSDNLRIQLNLLDGAREFGVTRAVFLGSSCIYPKFAPQPIREDSLMTGPLEPSNFGYAIAKIAGVYHVQALREQYGCSFVSAMPTNLYGPGDNFALPGAHAFPMLLRRLHDAKVAGDEEFVVYGTGTTMREFLHADDLGRAVLTLLRRYDGPEPVNVGFGEDIVINDLVALMAKVVGYEGRIGHDLSKIDGTPRKLMDSGRIRSLGWEPRIGLAEGVTSTYEWFLANQETFRR</sequence>
<proteinExistence type="inferred from homology"/>
<dbReference type="Gene3D" id="3.90.25.10">
    <property type="entry name" value="UDP-galactose 4-epimerase, domain 1"/>
    <property type="match status" value="1"/>
</dbReference>
<dbReference type="PANTHER" id="PTHR43238">
    <property type="entry name" value="GDP-L-FUCOSE SYNTHASE"/>
    <property type="match status" value="1"/>
</dbReference>
<dbReference type="CDD" id="cd05239">
    <property type="entry name" value="GDP_FS_SDR_e"/>
    <property type="match status" value="1"/>
</dbReference>
<comment type="caution">
    <text evidence="5">Lacks conserved residue(s) required for the propagation of feature annotation.</text>
</comment>
<feature type="binding site" evidence="5">
    <location>
        <begin position="114"/>
        <end position="117"/>
    </location>
    <ligand>
        <name>NADP(+)</name>
        <dbReference type="ChEBI" id="CHEBI:58349"/>
    </ligand>
</feature>
<dbReference type="GO" id="GO:0042351">
    <property type="term" value="P:'de novo' GDP-L-fucose biosynthetic process"/>
    <property type="evidence" value="ECO:0007669"/>
    <property type="project" value="UniProtKB-UniRule"/>
</dbReference>
<evidence type="ECO:0000256" key="1">
    <source>
        <dbReference type="ARBA" id="ARBA00005959"/>
    </source>
</evidence>
<feature type="binding site" evidence="5">
    <location>
        <begin position="172"/>
        <end position="175"/>
    </location>
    <ligand>
        <name>NADP(+)</name>
        <dbReference type="ChEBI" id="CHEBI:58349"/>
    </ligand>
</feature>
<evidence type="ECO:0000256" key="4">
    <source>
        <dbReference type="ARBA" id="ARBA00023235"/>
    </source>
</evidence>
<feature type="domain" description="NAD-dependent epimerase/dehydratase" evidence="6">
    <location>
        <begin position="15"/>
        <end position="246"/>
    </location>
</feature>
<evidence type="ECO:0000313" key="8">
    <source>
        <dbReference type="Proteomes" id="UP000321617"/>
    </source>
</evidence>
<feature type="binding site" evidence="5">
    <location>
        <position position="188"/>
    </location>
    <ligand>
        <name>NADP(+)</name>
        <dbReference type="ChEBI" id="CHEBI:58349"/>
    </ligand>
</feature>
<dbReference type="GO" id="GO:0070401">
    <property type="term" value="F:NADP+ binding"/>
    <property type="evidence" value="ECO:0007669"/>
    <property type="project" value="UniProtKB-UniRule"/>
</dbReference>
<keyword evidence="5" id="KW-0511">Multifunctional enzyme</keyword>
<dbReference type="Gene3D" id="3.40.50.720">
    <property type="entry name" value="NAD(P)-binding Rossmann-like Domain"/>
    <property type="match status" value="1"/>
</dbReference>
<dbReference type="EC" id="1.1.1.271" evidence="5"/>
<evidence type="ECO:0000256" key="5">
    <source>
        <dbReference type="HAMAP-Rule" id="MF_00956"/>
    </source>
</evidence>
<gene>
    <name evidence="5" type="primary">fcl</name>
    <name evidence="7" type="ORF">LX16_5218</name>
</gene>
<feature type="binding site" evidence="5">
    <location>
        <position position="218"/>
    </location>
    <ligand>
        <name>substrate</name>
    </ligand>
</feature>
<dbReference type="GO" id="GO:0016853">
    <property type="term" value="F:isomerase activity"/>
    <property type="evidence" value="ECO:0007669"/>
    <property type="project" value="UniProtKB-KW"/>
</dbReference>
<dbReference type="EMBL" id="VLLL01000012">
    <property type="protein sequence ID" value="TWJ06482.1"/>
    <property type="molecule type" value="Genomic_DNA"/>
</dbReference>
<dbReference type="UniPathway" id="UPA00128">
    <property type="reaction ID" value="UER00191"/>
</dbReference>
<keyword evidence="3 5" id="KW-0560">Oxidoreductase</keyword>
<dbReference type="GO" id="GO:0050577">
    <property type="term" value="F:GDP-L-fucose synthase activity"/>
    <property type="evidence" value="ECO:0007669"/>
    <property type="project" value="UniProtKB-UniRule"/>
</dbReference>
<comment type="catalytic activity">
    <reaction evidence="5">
        <text>GDP-beta-L-fucose + NADP(+) = GDP-4-dehydro-alpha-D-rhamnose + NADPH + H(+)</text>
        <dbReference type="Rhea" id="RHEA:18885"/>
        <dbReference type="ChEBI" id="CHEBI:15378"/>
        <dbReference type="ChEBI" id="CHEBI:57273"/>
        <dbReference type="ChEBI" id="CHEBI:57783"/>
        <dbReference type="ChEBI" id="CHEBI:57964"/>
        <dbReference type="ChEBI" id="CHEBI:58349"/>
        <dbReference type="EC" id="1.1.1.271"/>
    </reaction>
</comment>
<evidence type="ECO:0000313" key="7">
    <source>
        <dbReference type="EMBL" id="TWJ06482.1"/>
    </source>
</evidence>
<evidence type="ECO:0000259" key="6">
    <source>
        <dbReference type="Pfam" id="PF01370"/>
    </source>
</evidence>
<keyword evidence="2 5" id="KW-0521">NADP</keyword>
<dbReference type="InterPro" id="IPR028614">
    <property type="entry name" value="GDP_fucose/colitose_synth"/>
</dbReference>
<feature type="binding site" evidence="5">
    <location>
        <position position="149"/>
    </location>
    <ligand>
        <name>NADP(+)</name>
        <dbReference type="ChEBI" id="CHEBI:58349"/>
    </ligand>
</feature>
<dbReference type="InterPro" id="IPR001509">
    <property type="entry name" value="Epimerase_deHydtase"/>
</dbReference>
<feature type="binding site" evidence="5">
    <location>
        <position position="196"/>
    </location>
    <ligand>
        <name>substrate</name>
    </ligand>
</feature>
<reference evidence="7 8" key="1">
    <citation type="journal article" date="2013" name="Stand. Genomic Sci.">
        <title>Genomic Encyclopedia of Type Strains, Phase I: The one thousand microbial genomes (KMG-I) project.</title>
        <authorList>
            <person name="Kyrpides N.C."/>
            <person name="Woyke T."/>
            <person name="Eisen J.A."/>
            <person name="Garrity G."/>
            <person name="Lilburn T.G."/>
            <person name="Beck B.J."/>
            <person name="Whitman W.B."/>
            <person name="Hugenholtz P."/>
            <person name="Klenk H.P."/>
        </authorList>
    </citation>
    <scope>NUCLEOTIDE SEQUENCE [LARGE SCALE GENOMIC DNA]</scope>
    <source>
        <strain evidence="7 8">DSM 45044</strain>
    </source>
</reference>
<feature type="site" description="Important for catalytic activity" evidence="5">
    <location>
        <position position="118"/>
    </location>
</feature>
<dbReference type="RefSeq" id="WP_147144561.1">
    <property type="nucleotide sequence ID" value="NZ_BAABIJ010000002.1"/>
</dbReference>
<comment type="function">
    <text evidence="5">Catalyzes the two-step NADP-dependent conversion of GDP-4-dehydro-6-deoxy-D-mannose to GDP-fucose, involving an epimerase and a reductase reaction.</text>
</comment>
<accession>A0A562ULK0</accession>
<dbReference type="SUPFAM" id="SSF51735">
    <property type="entry name" value="NAD(P)-binding Rossmann-fold domains"/>
    <property type="match status" value="1"/>
</dbReference>
<feature type="active site" description="Proton donor/acceptor" evidence="5">
    <location>
        <position position="145"/>
    </location>
</feature>
<comment type="similarity">
    <text evidence="1 5">Belongs to the NAD(P)-dependent epimerase/dehydratase family. Fucose synthase subfamily.</text>
</comment>
<dbReference type="PANTHER" id="PTHR43238:SF1">
    <property type="entry name" value="GDP-L-FUCOSE SYNTHASE"/>
    <property type="match status" value="1"/>
</dbReference>
<dbReference type="HAMAP" id="MF_00956">
    <property type="entry name" value="GDP_fucose_synth"/>
    <property type="match status" value="1"/>
</dbReference>
<comment type="caution">
    <text evidence="7">The sequence shown here is derived from an EMBL/GenBank/DDBJ whole genome shotgun (WGS) entry which is preliminary data.</text>
</comment>
<protein>
    <recommendedName>
        <fullName evidence="5">GDP-L-fucose synthase</fullName>
        <ecNumber evidence="5">1.1.1.271</ecNumber>
    </recommendedName>
    <alternativeName>
        <fullName evidence="5">GDP-4-keto-6-deoxy-D-mannose-3,5-epimerase-4-reductase</fullName>
    </alternativeName>
</protein>
<keyword evidence="8" id="KW-1185">Reference proteome</keyword>
<dbReference type="InterPro" id="IPR036291">
    <property type="entry name" value="NAD(P)-bd_dom_sf"/>
</dbReference>
<comment type="pathway">
    <text evidence="5">Nucleotide-sugar biosynthesis; GDP-L-fucose biosynthesis via de novo pathway; GDP-L-fucose from GDP-alpha-D-mannose: step 2/2.</text>
</comment>
<keyword evidence="4 5" id="KW-0413">Isomerase</keyword>
<feature type="site" description="Important for catalytic activity" evidence="5">
    <location>
        <position position="116"/>
    </location>
</feature>
<evidence type="ECO:0000256" key="3">
    <source>
        <dbReference type="ARBA" id="ARBA00023002"/>
    </source>
</evidence>
<organism evidence="7 8">
    <name type="scientific">Stackebrandtia albiflava</name>
    <dbReference type="NCBI Taxonomy" id="406432"/>
    <lineage>
        <taxon>Bacteria</taxon>
        <taxon>Bacillati</taxon>
        <taxon>Actinomycetota</taxon>
        <taxon>Actinomycetes</taxon>
        <taxon>Glycomycetales</taxon>
        <taxon>Glycomycetaceae</taxon>
        <taxon>Stackebrandtia</taxon>
    </lineage>
</organism>
<dbReference type="OrthoDB" id="3403802at2"/>
<feature type="binding site" evidence="5">
    <location>
        <position position="278"/>
    </location>
    <ligand>
        <name>substrate</name>
    </ligand>
</feature>
<dbReference type="AlphaFoldDB" id="A0A562ULK0"/>
<evidence type="ECO:0000256" key="2">
    <source>
        <dbReference type="ARBA" id="ARBA00022857"/>
    </source>
</evidence>
<name>A0A562ULK0_9ACTN</name>
<feature type="binding site" evidence="5">
    <location>
        <begin position="19"/>
        <end position="25"/>
    </location>
    <ligand>
        <name>NADP(+)</name>
        <dbReference type="ChEBI" id="CHEBI:58349"/>
    </ligand>
</feature>
<dbReference type="Pfam" id="PF01370">
    <property type="entry name" value="Epimerase"/>
    <property type="match status" value="1"/>
</dbReference>